<keyword evidence="3" id="KW-1185">Reference proteome</keyword>
<keyword evidence="1" id="KW-0812">Transmembrane</keyword>
<feature type="transmembrane region" description="Helical" evidence="1">
    <location>
        <begin position="261"/>
        <end position="284"/>
    </location>
</feature>
<comment type="caution">
    <text evidence="2">The sequence shown here is derived from an EMBL/GenBank/DDBJ whole genome shotgun (WGS) entry which is preliminary data.</text>
</comment>
<accession>A0A0L6V3P4</accession>
<evidence type="ECO:0000313" key="3">
    <source>
        <dbReference type="Proteomes" id="UP000037035"/>
    </source>
</evidence>
<keyword evidence="1" id="KW-0472">Membrane</keyword>
<dbReference type="AlphaFoldDB" id="A0A0L6V3P4"/>
<keyword evidence="1" id="KW-1133">Transmembrane helix</keyword>
<dbReference type="VEuPathDB" id="FungiDB:VP01_2750g2"/>
<reference evidence="2 3" key="1">
    <citation type="submission" date="2015-08" db="EMBL/GenBank/DDBJ databases">
        <title>Next Generation Sequencing and Analysis of the Genome of Puccinia sorghi L Schw, the Causal Agent of Maize Common Rust.</title>
        <authorList>
            <person name="Rochi L."/>
            <person name="Burguener G."/>
            <person name="Darino M."/>
            <person name="Turjanski A."/>
            <person name="Kreff E."/>
            <person name="Dieguez M.J."/>
            <person name="Sacco F."/>
        </authorList>
    </citation>
    <scope>NUCLEOTIDE SEQUENCE [LARGE SCALE GENOMIC DNA]</scope>
    <source>
        <strain evidence="2 3">RO10H11247</strain>
    </source>
</reference>
<dbReference type="EMBL" id="LAVV01007669">
    <property type="protein sequence ID" value="KNZ55162.1"/>
    <property type="molecule type" value="Genomic_DNA"/>
</dbReference>
<sequence length="437" mass="50113">MWGFPTGGLSPVPAPLLLTGECKKVRRLKIIPQLGKPLQHLINLLNGCPRERERKDYLEHPFDWKKKNNADEVACLCQLLIQTKINEKLKFSLIHRHQEKFRAPLNLGNMSFIDSKKCKSHNFSKYHLPKTVHAYCVLFQNRVGGRNKRIKSRKIWIMMQSYQPLFQNLNLVQVSPKFSIKLFFKSSTRLCKELKKLSNKPLCMTNYTEVKILCVQASMFGLPNSNCLLSIWNQISQTCLVDFPQSSWGCIQLNPNLCISFYLYFCILVILMNFISAASIHFMYHDPPLLNFSSGMKHLVSALHYILPCISTKLTHKLCSACGNIKLRCLYCLVSISQHSTLSSQSCKTLQPFTFITSQFLIQHHGSRNSMLILNRPNQLKLDKKPNKVSYYQPNVLEGDLAGRSAQGDFEEKCLKMYNSGSRRVTNRAMAIGKDKV</sequence>
<protein>
    <submittedName>
        <fullName evidence="2">Uncharacterized protein</fullName>
    </submittedName>
</protein>
<gene>
    <name evidence="2" type="ORF">VP01_2750g2</name>
</gene>
<proteinExistence type="predicted"/>
<evidence type="ECO:0000313" key="2">
    <source>
        <dbReference type="EMBL" id="KNZ55162.1"/>
    </source>
</evidence>
<evidence type="ECO:0000256" key="1">
    <source>
        <dbReference type="SAM" id="Phobius"/>
    </source>
</evidence>
<dbReference type="Proteomes" id="UP000037035">
    <property type="component" value="Unassembled WGS sequence"/>
</dbReference>
<organism evidence="2 3">
    <name type="scientific">Puccinia sorghi</name>
    <dbReference type="NCBI Taxonomy" id="27349"/>
    <lineage>
        <taxon>Eukaryota</taxon>
        <taxon>Fungi</taxon>
        <taxon>Dikarya</taxon>
        <taxon>Basidiomycota</taxon>
        <taxon>Pucciniomycotina</taxon>
        <taxon>Pucciniomycetes</taxon>
        <taxon>Pucciniales</taxon>
        <taxon>Pucciniaceae</taxon>
        <taxon>Puccinia</taxon>
    </lineage>
</organism>
<name>A0A0L6V3P4_9BASI</name>